<keyword evidence="7 8" id="KW-0998">Cell outer membrane</keyword>
<evidence type="ECO:0000256" key="2">
    <source>
        <dbReference type="ARBA" id="ARBA00022448"/>
    </source>
</evidence>
<dbReference type="PROSITE" id="PS52016">
    <property type="entry name" value="TONB_DEPENDENT_REC_3"/>
    <property type="match status" value="1"/>
</dbReference>
<dbReference type="EMBL" id="AAPI01000002">
    <property type="protein sequence ID" value="EAS47519.1"/>
    <property type="molecule type" value="Genomic_DNA"/>
</dbReference>
<dbReference type="InterPro" id="IPR039426">
    <property type="entry name" value="TonB-dep_rcpt-like"/>
</dbReference>
<dbReference type="HOGENOM" id="CLU_006935_2_0_6"/>
<comment type="similarity">
    <text evidence="8 9">Belongs to the TonB-dependent receptor family.</text>
</comment>
<feature type="region of interest" description="Disordered" evidence="10">
    <location>
        <begin position="91"/>
        <end position="117"/>
    </location>
</feature>
<keyword evidence="4 8" id="KW-0812">Transmembrane</keyword>
<evidence type="ECO:0000256" key="5">
    <source>
        <dbReference type="ARBA" id="ARBA00023077"/>
    </source>
</evidence>
<evidence type="ECO:0000313" key="15">
    <source>
        <dbReference type="Proteomes" id="UP000005555"/>
    </source>
</evidence>
<dbReference type="Pfam" id="PF00593">
    <property type="entry name" value="TonB_dep_Rec_b-barrel"/>
    <property type="match status" value="1"/>
</dbReference>
<dbReference type="PANTHER" id="PTHR40980">
    <property type="entry name" value="PLUG DOMAIN-CONTAINING PROTEIN"/>
    <property type="match status" value="1"/>
</dbReference>
<dbReference type="OrthoDB" id="8727862at2"/>
<evidence type="ECO:0000256" key="11">
    <source>
        <dbReference type="SAM" id="SignalP"/>
    </source>
</evidence>
<evidence type="ECO:0000256" key="8">
    <source>
        <dbReference type="PROSITE-ProRule" id="PRU01360"/>
    </source>
</evidence>
<comment type="subcellular location">
    <subcellularLocation>
        <location evidence="1 8">Cell outer membrane</location>
        <topology evidence="1 8">Multi-pass membrane protein</topology>
    </subcellularLocation>
</comment>
<dbReference type="NCBIfam" id="TIGR01782">
    <property type="entry name" value="TonB-Xanth-Caul"/>
    <property type="match status" value="1"/>
</dbReference>
<dbReference type="PANTHER" id="PTHR40980:SF3">
    <property type="entry name" value="TONB-DEPENDENT RECEPTOR-LIKE BETA-BARREL DOMAIN-CONTAINING PROTEIN"/>
    <property type="match status" value="1"/>
</dbReference>
<evidence type="ECO:0000256" key="10">
    <source>
        <dbReference type="SAM" id="MobiDB-lite"/>
    </source>
</evidence>
<reference evidence="14 15" key="1">
    <citation type="submission" date="2006-03" db="EMBL/GenBank/DDBJ databases">
        <authorList>
            <person name="Giovannoni S.J."/>
            <person name="Cho J.-C."/>
            <person name="Ferriera S."/>
            <person name="Johnson J."/>
            <person name="Kravitz S."/>
            <person name="Halpern A."/>
            <person name="Remington K."/>
            <person name="Beeson K."/>
            <person name="Tran B."/>
            <person name="Rogers Y.-H."/>
            <person name="Friedman R."/>
            <person name="Venter J.C."/>
        </authorList>
    </citation>
    <scope>NUCLEOTIDE SEQUENCE [LARGE SCALE GENOMIC DNA]</scope>
    <source>
        <strain evidence="14 15">HTCC2207</strain>
    </source>
</reference>
<evidence type="ECO:0000259" key="12">
    <source>
        <dbReference type="Pfam" id="PF00593"/>
    </source>
</evidence>
<dbReference type="GO" id="GO:0009279">
    <property type="term" value="C:cell outer membrane"/>
    <property type="evidence" value="ECO:0007669"/>
    <property type="project" value="UniProtKB-SubCell"/>
</dbReference>
<keyword evidence="11" id="KW-0732">Signal</keyword>
<keyword evidence="6 8" id="KW-0472">Membrane</keyword>
<dbReference type="Gene3D" id="2.40.170.20">
    <property type="entry name" value="TonB-dependent receptor, beta-barrel domain"/>
    <property type="match status" value="1"/>
</dbReference>
<dbReference type="eggNOG" id="COG4771">
    <property type="taxonomic scope" value="Bacteria"/>
</dbReference>
<comment type="caution">
    <text evidence="14">The sequence shown here is derived from an EMBL/GenBank/DDBJ whole genome shotgun (WGS) entry which is preliminary data.</text>
</comment>
<dbReference type="InterPro" id="IPR012910">
    <property type="entry name" value="Plug_dom"/>
</dbReference>
<feature type="signal peptide" evidence="11">
    <location>
        <begin position="1"/>
        <end position="29"/>
    </location>
</feature>
<keyword evidence="2 8" id="KW-0813">Transport</keyword>
<dbReference type="CDD" id="cd01347">
    <property type="entry name" value="ligand_gated_channel"/>
    <property type="match status" value="1"/>
</dbReference>
<keyword evidence="3 8" id="KW-1134">Transmembrane beta strand</keyword>
<evidence type="ECO:0000313" key="14">
    <source>
        <dbReference type="EMBL" id="EAS47519.1"/>
    </source>
</evidence>
<evidence type="ECO:0000256" key="1">
    <source>
        <dbReference type="ARBA" id="ARBA00004571"/>
    </source>
</evidence>
<dbReference type="InterPro" id="IPR000531">
    <property type="entry name" value="Beta-barrel_TonB"/>
</dbReference>
<dbReference type="Pfam" id="PF07715">
    <property type="entry name" value="Plug"/>
    <property type="match status" value="1"/>
</dbReference>
<keyword evidence="5 9" id="KW-0798">TonB box</keyword>
<dbReference type="AlphaFoldDB" id="Q1YTG8"/>
<proteinExistence type="inferred from homology"/>
<dbReference type="STRING" id="314287.GB2207_01907"/>
<protein>
    <submittedName>
        <fullName evidence="14">TonB-dependent receptor</fullName>
    </submittedName>
</protein>
<accession>Q1YTG8</accession>
<evidence type="ECO:0000256" key="9">
    <source>
        <dbReference type="RuleBase" id="RU003357"/>
    </source>
</evidence>
<organism evidence="14 15">
    <name type="scientific">gamma proteobacterium HTCC2207</name>
    <dbReference type="NCBI Taxonomy" id="314287"/>
    <lineage>
        <taxon>Bacteria</taxon>
        <taxon>Pseudomonadati</taxon>
        <taxon>Pseudomonadota</taxon>
        <taxon>Gammaproteobacteria</taxon>
        <taxon>Cellvibrionales</taxon>
        <taxon>Porticoccaceae</taxon>
        <taxon>SAR92 clade</taxon>
    </lineage>
</organism>
<sequence length="917" mass="100363">MSNLANGSFKLRLLCVVIAASGFSHQSIAQDTDIEEVVVTGVRASLEKSIDRKRNSNEFVEVVTSEDLGKFPDHNIAESLQRVTGVQISRGTNVSAGDNDGVGEGSEVSVRGTPPALNRATVNGQTISTTSVSGGSRSFNYNTISPELVESLEVFKTPSASQDEGSLGGTVNLKTRSPLDFKNRTAVVNIKQSFNNLRDDEGENYSLLYTDSSTDSQGRELGVLVSYNNSEEPFRRDSLESFGYRYVGFDASTGKISDAGSPAQLTAPVDGIAYGYMPKDLRQNIRLEERERSGLNVVFQYRPTDNLDIKLDYLTTDLTRFEHASNSAYRFTDAPGGVGNTLIESAVLDGDNFVAVTNSTSNKSFHQRYFVAAFDREYNYTTDAVNLSVDWTSEDWLVSARVGASEGEGKQDPALFATFGPKGSSVSYDTRGVEFSTLAATLAGGEAVSGPSDLVWQNLSRAVLQNTDEEEYAQLDFERTINDSWITSVKFGAKYRDRTKRQYKAVDSVNNRGSNTCGDDAHSCTLADYIGDSTFPVDDFSVTGGMPSSWFLPSASMILEDYSYDADGELGTPVIRAKQDGISNWDVSEEITAAYAMATFATDKLRGNFGLRYVSTDQDGNSNTYDGAALVPLNDQRSYSEVLPSLNVVYVLDDDLLLRGGYAKVMSRPSFQQLTLGYNVNQGAQTATRGNPDLDPFLADQFDLSLEWYFNKGGLLSTAAFYKDVSSYVSSTQFSEVVPGFELDDNGDAVQYLVTAPSNGEGATIQGLEFSYQQNFTQLPAPFDGVGTIFNYTMIDSSTGRDDPFGNELPLEGLSESSMNLVLFYEKEDFSGRISYTDRDDFLLFTSSLGGLPIYHKAYSQVDASMSYQVGDTGLTLTAEAINLTNEKPVTFAGDESRIISYREFGRRYALGLRYKF</sequence>
<dbReference type="SUPFAM" id="SSF56935">
    <property type="entry name" value="Porins"/>
    <property type="match status" value="1"/>
</dbReference>
<evidence type="ECO:0000256" key="3">
    <source>
        <dbReference type="ARBA" id="ARBA00022452"/>
    </source>
</evidence>
<feature type="domain" description="TonB-dependent receptor-like beta-barrel" evidence="12">
    <location>
        <begin position="458"/>
        <end position="884"/>
    </location>
</feature>
<dbReference type="InterPro" id="IPR036942">
    <property type="entry name" value="Beta-barrel_TonB_sf"/>
</dbReference>
<evidence type="ECO:0000256" key="6">
    <source>
        <dbReference type="ARBA" id="ARBA00023136"/>
    </source>
</evidence>
<keyword evidence="14" id="KW-0675">Receptor</keyword>
<evidence type="ECO:0000256" key="4">
    <source>
        <dbReference type="ARBA" id="ARBA00022692"/>
    </source>
</evidence>
<feature type="domain" description="TonB-dependent receptor plug" evidence="13">
    <location>
        <begin position="53"/>
        <end position="170"/>
    </location>
</feature>
<dbReference type="Proteomes" id="UP000005555">
    <property type="component" value="Unassembled WGS sequence"/>
</dbReference>
<evidence type="ECO:0000259" key="13">
    <source>
        <dbReference type="Pfam" id="PF07715"/>
    </source>
</evidence>
<dbReference type="InterPro" id="IPR037066">
    <property type="entry name" value="Plug_dom_sf"/>
</dbReference>
<dbReference type="eggNOG" id="COG1629">
    <property type="taxonomic scope" value="Bacteria"/>
</dbReference>
<gene>
    <name evidence="14" type="ORF">GB2207_01907</name>
</gene>
<dbReference type="Gene3D" id="2.170.130.10">
    <property type="entry name" value="TonB-dependent receptor, plug domain"/>
    <property type="match status" value="1"/>
</dbReference>
<dbReference type="InterPro" id="IPR010104">
    <property type="entry name" value="TonB_rcpt_bac"/>
</dbReference>
<feature type="chain" id="PRO_5004198208" evidence="11">
    <location>
        <begin position="30"/>
        <end position="917"/>
    </location>
</feature>
<name>Q1YTG8_9GAMM</name>
<keyword evidence="15" id="KW-1185">Reference proteome</keyword>
<evidence type="ECO:0000256" key="7">
    <source>
        <dbReference type="ARBA" id="ARBA00023237"/>
    </source>
</evidence>